<dbReference type="EMBL" id="CM017611">
    <property type="protein sequence ID" value="TYI40533.1"/>
    <property type="molecule type" value="Genomic_DNA"/>
</dbReference>
<keyword evidence="2" id="KW-1185">Reference proteome</keyword>
<accession>A0A5D2RJA1</accession>
<proteinExistence type="predicted"/>
<evidence type="ECO:0000313" key="2">
    <source>
        <dbReference type="Proteomes" id="UP000322667"/>
    </source>
</evidence>
<sequence length="47" mass="5169">MTTSHGGQRPRGSTAMAEELVVSEERWQRVVEDLGVAHLGLGRLGFF</sequence>
<dbReference type="Proteomes" id="UP000322667">
    <property type="component" value="Chromosome A02"/>
</dbReference>
<protein>
    <submittedName>
        <fullName evidence="1">Uncharacterized protein</fullName>
    </submittedName>
</protein>
<name>A0A5D2RJA1_GOSTO</name>
<gene>
    <name evidence="1" type="ORF">ES332_A02G169400v1</name>
</gene>
<organism evidence="1 2">
    <name type="scientific">Gossypium tomentosum</name>
    <name type="common">Hawaiian cotton</name>
    <name type="synonym">Gossypium sandvicense</name>
    <dbReference type="NCBI Taxonomy" id="34277"/>
    <lineage>
        <taxon>Eukaryota</taxon>
        <taxon>Viridiplantae</taxon>
        <taxon>Streptophyta</taxon>
        <taxon>Embryophyta</taxon>
        <taxon>Tracheophyta</taxon>
        <taxon>Spermatophyta</taxon>
        <taxon>Magnoliopsida</taxon>
        <taxon>eudicotyledons</taxon>
        <taxon>Gunneridae</taxon>
        <taxon>Pentapetalae</taxon>
        <taxon>rosids</taxon>
        <taxon>malvids</taxon>
        <taxon>Malvales</taxon>
        <taxon>Malvaceae</taxon>
        <taxon>Malvoideae</taxon>
        <taxon>Gossypium</taxon>
    </lineage>
</organism>
<reference evidence="1 2" key="1">
    <citation type="submission" date="2019-07" db="EMBL/GenBank/DDBJ databases">
        <title>WGS assembly of Gossypium tomentosum.</title>
        <authorList>
            <person name="Chen Z.J."/>
            <person name="Sreedasyam A."/>
            <person name="Ando A."/>
            <person name="Song Q."/>
            <person name="De L."/>
            <person name="Hulse-Kemp A."/>
            <person name="Ding M."/>
            <person name="Ye W."/>
            <person name="Kirkbride R."/>
            <person name="Jenkins J."/>
            <person name="Plott C."/>
            <person name="Lovell J."/>
            <person name="Lin Y.-M."/>
            <person name="Vaughn R."/>
            <person name="Liu B."/>
            <person name="Li W."/>
            <person name="Simpson S."/>
            <person name="Scheffler B."/>
            <person name="Saski C."/>
            <person name="Grover C."/>
            <person name="Hu G."/>
            <person name="Conover J."/>
            <person name="Carlson J."/>
            <person name="Shu S."/>
            <person name="Boston L."/>
            <person name="Williams M."/>
            <person name="Peterson D."/>
            <person name="Mcgee K."/>
            <person name="Jones D."/>
            <person name="Wendel J."/>
            <person name="Stelly D."/>
            <person name="Grimwood J."/>
            <person name="Schmutz J."/>
        </authorList>
    </citation>
    <scope>NUCLEOTIDE SEQUENCE [LARGE SCALE GENOMIC DNA]</scope>
    <source>
        <strain evidence="1">7179.01</strain>
    </source>
</reference>
<evidence type="ECO:0000313" key="1">
    <source>
        <dbReference type="EMBL" id="TYI40533.1"/>
    </source>
</evidence>
<dbReference type="AlphaFoldDB" id="A0A5D2RJA1"/>